<sequence>MPRTIRSVQGDTLDRICHRVYGQTAGITEQVLEANPGIADLGPVLPSATVVALPDIATQSPSTATVQLWD</sequence>
<gene>
    <name evidence="1" type="ORF">ABV408_06795</name>
</gene>
<reference evidence="1" key="1">
    <citation type="submission" date="2024-06" db="EMBL/GenBank/DDBJ databases">
        <title>Complete genome of Salinicola endophyticus HNIBRBA4755.</title>
        <authorList>
            <person name="Shin S.Y."/>
            <person name="Kang H."/>
            <person name="Song J."/>
        </authorList>
    </citation>
    <scope>NUCLEOTIDE SEQUENCE</scope>
    <source>
        <strain evidence="1">HNIBRBA4755</strain>
    </source>
</reference>
<dbReference type="RefSeq" id="WP_353981701.1">
    <property type="nucleotide sequence ID" value="NZ_CP159578.1"/>
</dbReference>
<name>A0AB74UID1_9GAMM</name>
<accession>A0AB74UID1</accession>
<dbReference type="Pfam" id="PF05489">
    <property type="entry name" value="Phage_tail_X"/>
    <property type="match status" value="1"/>
</dbReference>
<organism evidence="1">
    <name type="scientific">Salinicola endophyticus</name>
    <dbReference type="NCBI Taxonomy" id="1949083"/>
    <lineage>
        <taxon>Bacteria</taxon>
        <taxon>Pseudomonadati</taxon>
        <taxon>Pseudomonadota</taxon>
        <taxon>Gammaproteobacteria</taxon>
        <taxon>Oceanospirillales</taxon>
        <taxon>Halomonadaceae</taxon>
        <taxon>Salinicola</taxon>
    </lineage>
</organism>
<dbReference type="EMBL" id="CP159578">
    <property type="protein sequence ID" value="XCJ80890.1"/>
    <property type="molecule type" value="Genomic_DNA"/>
</dbReference>
<proteinExistence type="predicted"/>
<dbReference type="InterPro" id="IPR008861">
    <property type="entry name" value="GpX-like"/>
</dbReference>
<dbReference type="AlphaFoldDB" id="A0AB74UID1"/>
<protein>
    <submittedName>
        <fullName evidence="1">Tail protein X</fullName>
    </submittedName>
</protein>
<evidence type="ECO:0000313" key="1">
    <source>
        <dbReference type="EMBL" id="XCJ80890.1"/>
    </source>
</evidence>